<keyword evidence="2" id="KW-1185">Reference proteome</keyword>
<evidence type="ECO:0000313" key="2">
    <source>
        <dbReference type="Proteomes" id="UP001485226"/>
    </source>
</evidence>
<comment type="caution">
    <text evidence="1">The sequence shown here is derived from an EMBL/GenBank/DDBJ whole genome shotgun (WGS) entry which is preliminary data.</text>
</comment>
<dbReference type="EMBL" id="JBBYHS010000023">
    <property type="protein sequence ID" value="MEL1255788.1"/>
    <property type="molecule type" value="Genomic_DNA"/>
</dbReference>
<gene>
    <name evidence="1" type="ORF">AAEO57_18490</name>
</gene>
<proteinExistence type="predicted"/>
<evidence type="ECO:0000313" key="1">
    <source>
        <dbReference type="EMBL" id="MEL1255788.1"/>
    </source>
</evidence>
<reference evidence="1 2" key="1">
    <citation type="submission" date="2024-04" db="EMBL/GenBank/DDBJ databases">
        <title>Flavobacterium sp. DGU38 16S ribosomal RNA gene Genome sequencing and assembly.</title>
        <authorList>
            <person name="Park S."/>
        </authorList>
    </citation>
    <scope>NUCLEOTIDE SEQUENCE [LARGE SCALE GENOMIC DNA]</scope>
    <source>
        <strain evidence="1 2">DGU38</strain>
    </source>
</reference>
<dbReference type="RefSeq" id="WP_341694521.1">
    <property type="nucleotide sequence ID" value="NZ_JBBYHS010000023.1"/>
</dbReference>
<sequence length="65" mass="7672">MSTLNYLAKTLTTLKNIRRRTNNLPKNELTHPRFGITETDIKTEKKDPKSLLFLMYSKENETLFI</sequence>
<accession>A0ABU9IV79</accession>
<organism evidence="1 2">
    <name type="scientific">Flavobacterium calami</name>
    <dbReference type="NCBI Taxonomy" id="3139144"/>
    <lineage>
        <taxon>Bacteria</taxon>
        <taxon>Pseudomonadati</taxon>
        <taxon>Bacteroidota</taxon>
        <taxon>Flavobacteriia</taxon>
        <taxon>Flavobacteriales</taxon>
        <taxon>Flavobacteriaceae</taxon>
        <taxon>Flavobacterium</taxon>
    </lineage>
</organism>
<protein>
    <submittedName>
        <fullName evidence="1">Uncharacterized protein</fullName>
    </submittedName>
</protein>
<name>A0ABU9IV79_9FLAO</name>
<dbReference type="Proteomes" id="UP001485226">
    <property type="component" value="Unassembled WGS sequence"/>
</dbReference>